<sequence>MAESFARANGGGMRRVGSMEWRWVSQEVNDAEEGEEAEEEKGTQRGDMESEEEDEVDQKLIRTSPRIDWFDVEALEVTGMQKNEDEEFDLGRTMVLTLQTLGVVFGDVGTSPLYTFDMMFNKCPIRGDDDVIGALSLVLYTLILIPLVKYVLVVLWGNDDGEEDVPKVKQRKLAPAFAPCYSHLQ</sequence>
<evidence type="ECO:0000256" key="3">
    <source>
        <dbReference type="SAM" id="Phobius"/>
    </source>
</evidence>
<dbReference type="InterPro" id="IPR053951">
    <property type="entry name" value="K_trans_N"/>
</dbReference>
<organism evidence="5 6">
    <name type="scientific">Ananas comosus</name>
    <name type="common">Pineapple</name>
    <name type="synonym">Ananas ananas</name>
    <dbReference type="NCBI Taxonomy" id="4615"/>
    <lineage>
        <taxon>Eukaryota</taxon>
        <taxon>Viridiplantae</taxon>
        <taxon>Streptophyta</taxon>
        <taxon>Embryophyta</taxon>
        <taxon>Tracheophyta</taxon>
        <taxon>Spermatophyta</taxon>
        <taxon>Magnoliopsida</taxon>
        <taxon>Liliopsida</taxon>
        <taxon>Poales</taxon>
        <taxon>Bromeliaceae</taxon>
        <taxon>Bromelioideae</taxon>
        <taxon>Ananas</taxon>
    </lineage>
</organism>
<name>A0A199UYL9_ANACO</name>
<dbReference type="Pfam" id="PF02705">
    <property type="entry name" value="K_trans"/>
    <property type="match status" value="1"/>
</dbReference>
<keyword evidence="3" id="KW-1133">Transmembrane helix</keyword>
<reference evidence="5 6" key="1">
    <citation type="journal article" date="2016" name="DNA Res.">
        <title>The draft genome of MD-2 pineapple using hybrid error correction of long reads.</title>
        <authorList>
            <person name="Redwan R.M."/>
            <person name="Saidin A."/>
            <person name="Kumar S.V."/>
        </authorList>
    </citation>
    <scope>NUCLEOTIDE SEQUENCE [LARGE SCALE GENOMIC DNA]</scope>
    <source>
        <strain evidence="6">cv. MD2</strain>
        <tissue evidence="5">Leaf</tissue>
    </source>
</reference>
<evidence type="ECO:0000256" key="2">
    <source>
        <dbReference type="SAM" id="MobiDB-lite"/>
    </source>
</evidence>
<dbReference type="EMBL" id="LSRQ01004188">
    <property type="protein sequence ID" value="OAY69879.1"/>
    <property type="molecule type" value="Genomic_DNA"/>
</dbReference>
<proteinExistence type="inferred from homology"/>
<gene>
    <name evidence="5" type="ORF">ACMD2_23746</name>
</gene>
<dbReference type="GO" id="GO:0015079">
    <property type="term" value="F:potassium ion transmembrane transporter activity"/>
    <property type="evidence" value="ECO:0007669"/>
    <property type="project" value="InterPro"/>
</dbReference>
<dbReference type="PANTHER" id="PTHR30540:SF8">
    <property type="entry name" value="POTASSIUM TRANSPORTER 7"/>
    <property type="match status" value="1"/>
</dbReference>
<comment type="caution">
    <text evidence="5">The sequence shown here is derived from an EMBL/GenBank/DDBJ whole genome shotgun (WGS) entry which is preliminary data.</text>
</comment>
<evidence type="ECO:0000259" key="4">
    <source>
        <dbReference type="Pfam" id="PF02705"/>
    </source>
</evidence>
<dbReference type="InterPro" id="IPR003855">
    <property type="entry name" value="K+_transporter"/>
</dbReference>
<dbReference type="AlphaFoldDB" id="A0A199UYL9"/>
<dbReference type="Proteomes" id="UP000092600">
    <property type="component" value="Unassembled WGS sequence"/>
</dbReference>
<keyword evidence="3" id="KW-0812">Transmembrane</keyword>
<keyword evidence="3" id="KW-0472">Membrane</keyword>
<comment type="similarity">
    <text evidence="1">Belongs to the HAK/KUP transporter (TC 2.A.72.3) family.</text>
</comment>
<feature type="transmembrane region" description="Helical" evidence="3">
    <location>
        <begin position="131"/>
        <end position="156"/>
    </location>
</feature>
<protein>
    <submittedName>
        <fullName evidence="5">Potassium transporter 13</fullName>
    </submittedName>
</protein>
<feature type="domain" description="K+ potassium transporter integral membrane" evidence="4">
    <location>
        <begin position="96"/>
        <end position="162"/>
    </location>
</feature>
<accession>A0A199UYL9</accession>
<dbReference type="GO" id="GO:0000325">
    <property type="term" value="C:plant-type vacuole"/>
    <property type="evidence" value="ECO:0007669"/>
    <property type="project" value="TreeGrafter"/>
</dbReference>
<evidence type="ECO:0000256" key="1">
    <source>
        <dbReference type="ARBA" id="ARBA00008440"/>
    </source>
</evidence>
<dbReference type="GO" id="GO:0005774">
    <property type="term" value="C:vacuolar membrane"/>
    <property type="evidence" value="ECO:0007669"/>
    <property type="project" value="TreeGrafter"/>
</dbReference>
<feature type="compositionally biased region" description="Acidic residues" evidence="2">
    <location>
        <begin position="29"/>
        <end position="39"/>
    </location>
</feature>
<dbReference type="STRING" id="4615.A0A199UYL9"/>
<dbReference type="PANTHER" id="PTHR30540">
    <property type="entry name" value="OSMOTIC STRESS POTASSIUM TRANSPORTER"/>
    <property type="match status" value="1"/>
</dbReference>
<evidence type="ECO:0000313" key="6">
    <source>
        <dbReference type="Proteomes" id="UP000092600"/>
    </source>
</evidence>
<feature type="region of interest" description="Disordered" evidence="2">
    <location>
        <begin position="24"/>
        <end position="58"/>
    </location>
</feature>
<evidence type="ECO:0000313" key="5">
    <source>
        <dbReference type="EMBL" id="OAY69879.1"/>
    </source>
</evidence>